<reference evidence="4" key="1">
    <citation type="submission" date="2018-05" db="EMBL/GenBank/DDBJ databases">
        <authorList>
            <person name="Lanie J.A."/>
            <person name="Ng W.-L."/>
            <person name="Kazmierczak K.M."/>
            <person name="Andrzejewski T.M."/>
            <person name="Davidsen T.M."/>
            <person name="Wayne K.J."/>
            <person name="Tettelin H."/>
            <person name="Glass J.I."/>
            <person name="Rusch D."/>
            <person name="Podicherti R."/>
            <person name="Tsui H.-C.T."/>
            <person name="Winkler M.E."/>
        </authorList>
    </citation>
    <scope>NUCLEOTIDE SEQUENCE</scope>
</reference>
<feature type="coiled-coil region" evidence="1">
    <location>
        <begin position="216"/>
        <end position="243"/>
    </location>
</feature>
<gene>
    <name evidence="4" type="ORF">METZ01_LOCUS295275</name>
</gene>
<dbReference type="AlphaFoldDB" id="A0A382M5D7"/>
<feature type="domain" description="Flagellar M-ring C-terminal" evidence="3">
    <location>
        <begin position="54"/>
        <end position="209"/>
    </location>
</feature>
<dbReference type="Pfam" id="PF08345">
    <property type="entry name" value="YscJ_FliF_C"/>
    <property type="match status" value="1"/>
</dbReference>
<feature type="region of interest" description="Disordered" evidence="2">
    <location>
        <begin position="121"/>
        <end position="147"/>
    </location>
</feature>
<evidence type="ECO:0000313" key="4">
    <source>
        <dbReference type="EMBL" id="SVC42421.1"/>
    </source>
</evidence>
<evidence type="ECO:0000256" key="1">
    <source>
        <dbReference type="SAM" id="Coils"/>
    </source>
</evidence>
<name>A0A382M5D7_9ZZZZ</name>
<keyword evidence="1" id="KW-0175">Coiled coil</keyword>
<protein>
    <recommendedName>
        <fullName evidence="3">Flagellar M-ring C-terminal domain-containing protein</fullName>
    </recommendedName>
</protein>
<proteinExistence type="predicted"/>
<evidence type="ECO:0000259" key="3">
    <source>
        <dbReference type="Pfam" id="PF08345"/>
    </source>
</evidence>
<evidence type="ECO:0000256" key="2">
    <source>
        <dbReference type="SAM" id="MobiDB-lite"/>
    </source>
</evidence>
<sequence>MNKGVDMIKRSNMVLKYAFTLGLIFSLGLGQSNGYLAQKLMIENNLRKRISDALEKVIDNRKYVIDVSVDLEISSAYENQTTYSPNGGGVESLKAAEDMLAATGNASTGSVGLPIPGFDFTAETSSDNRDTAPDPEAAPMDTPVGDNVVSRTQTESRPAMASVRNMEISIIIQEGAAPELIENIRQVVMVASRFNRPRGDVLSIMTASFKERRDEKSAEQVLLKNIAEKLETLESQRERLGEVDWKQELENYKESEAERRQEDRLYFQSKLAEFETASRDQSYDQER</sequence>
<feature type="non-terminal residue" evidence="4">
    <location>
        <position position="287"/>
    </location>
</feature>
<organism evidence="4">
    <name type="scientific">marine metagenome</name>
    <dbReference type="NCBI Taxonomy" id="408172"/>
    <lineage>
        <taxon>unclassified sequences</taxon>
        <taxon>metagenomes</taxon>
        <taxon>ecological metagenomes</taxon>
    </lineage>
</organism>
<dbReference type="InterPro" id="IPR013556">
    <property type="entry name" value="Flag_M-ring_C"/>
</dbReference>
<dbReference type="EMBL" id="UINC01090458">
    <property type="protein sequence ID" value="SVC42421.1"/>
    <property type="molecule type" value="Genomic_DNA"/>
</dbReference>
<feature type="non-terminal residue" evidence="4">
    <location>
        <position position="1"/>
    </location>
</feature>
<accession>A0A382M5D7</accession>